<dbReference type="EMBL" id="LSZP01000056">
    <property type="protein sequence ID" value="KXU34432.1"/>
    <property type="molecule type" value="Genomic_DNA"/>
</dbReference>
<dbReference type="EC" id="4.4.1.13" evidence="2"/>
<dbReference type="InterPro" id="IPR015424">
    <property type="entry name" value="PyrdxlP-dep_Trfase"/>
</dbReference>
<comment type="similarity">
    <text evidence="5">Belongs to the class-II pyridoxal-phosphate-dependent aminotransferase family. MalY/PatB cystathionine beta-lyase subfamily.</text>
</comment>
<dbReference type="RefSeq" id="WP_068712932.1">
    <property type="nucleotide sequence ID" value="NZ_LSZP01000056.1"/>
</dbReference>
<sequence>MHSRFDFTTPPERRHTDSQKWLKYENRDIIPMWVADMDFRSAPEILDALHARVDQGIFGYARPCPSTTAAIVTAMQTRYGWTISPEWIVWLPGLVCGLNVTAQAFAGTGDEVLTLAPIYPPFISAPKNSGRRTVTVPLKLEEQNDAEAEVTTEGSGSVCDRDDTPNKKGLRAWVIDWPALEAAVTPRTKLFLLCNPHNPIGRVWRRDELAQIADFCLRHKLTLCSDEIHCDLVLEPALRHTPTALLSSEIAARSLTLMAPSKTYNLPGLGTSFAIIPDAALRAQFNRAASGIVPEVNALGYAACEAAYRDAEPWRQALLETLRGNRDRLIDFVKNELSGVEIEAPIEATYLAWLNVRALGLADPVTHFEAHGVGLSDGAFFGAPAGHYVRLNFGCPRSTLDAALRRLKTAVETAPTAA</sequence>
<dbReference type="PANTHER" id="PTHR43525">
    <property type="entry name" value="PROTEIN MALY"/>
    <property type="match status" value="1"/>
</dbReference>
<comment type="caution">
    <text evidence="7">The sequence shown here is derived from an EMBL/GenBank/DDBJ whole genome shotgun (WGS) entry which is preliminary data.</text>
</comment>
<dbReference type="STRING" id="1548208.AXK12_00540"/>
<reference evidence="7 8" key="1">
    <citation type="submission" date="2016-02" db="EMBL/GenBank/DDBJ databases">
        <authorList>
            <person name="Wen L."/>
            <person name="He K."/>
            <person name="Yang H."/>
        </authorList>
    </citation>
    <scope>NUCLEOTIDE SEQUENCE [LARGE SCALE GENOMIC DNA]</scope>
    <source>
        <strain evidence="7 8">CV41</strain>
    </source>
</reference>
<dbReference type="Gene3D" id="3.90.1150.10">
    <property type="entry name" value="Aspartate Aminotransferase, domain 1"/>
    <property type="match status" value="1"/>
</dbReference>
<proteinExistence type="inferred from homology"/>
<dbReference type="AlphaFoldDB" id="A0A139SIM9"/>
<keyword evidence="3" id="KW-0663">Pyridoxal phosphate</keyword>
<comment type="cofactor">
    <cofactor evidence="1">
        <name>pyridoxal 5'-phosphate</name>
        <dbReference type="ChEBI" id="CHEBI:597326"/>
    </cofactor>
</comment>
<evidence type="ECO:0000256" key="5">
    <source>
        <dbReference type="ARBA" id="ARBA00037974"/>
    </source>
</evidence>
<gene>
    <name evidence="7" type="ORF">AXK12_00540</name>
</gene>
<keyword evidence="8" id="KW-1185">Reference proteome</keyword>
<dbReference type="PANTHER" id="PTHR43525:SF1">
    <property type="entry name" value="PROTEIN MALY"/>
    <property type="match status" value="1"/>
</dbReference>
<feature type="domain" description="Aminotransferase class I/classII large" evidence="6">
    <location>
        <begin position="173"/>
        <end position="407"/>
    </location>
</feature>
<dbReference type="Pfam" id="PF00155">
    <property type="entry name" value="Aminotran_1_2"/>
    <property type="match status" value="1"/>
</dbReference>
<dbReference type="Gene3D" id="3.40.640.10">
    <property type="entry name" value="Type I PLP-dependent aspartate aminotransferase-like (Major domain)"/>
    <property type="match status" value="1"/>
</dbReference>
<keyword evidence="7" id="KW-0808">Transferase</keyword>
<evidence type="ECO:0000256" key="3">
    <source>
        <dbReference type="ARBA" id="ARBA00022898"/>
    </source>
</evidence>
<dbReference type="GO" id="GO:0008483">
    <property type="term" value="F:transaminase activity"/>
    <property type="evidence" value="ECO:0007669"/>
    <property type="project" value="UniProtKB-KW"/>
</dbReference>
<dbReference type="SUPFAM" id="SSF53383">
    <property type="entry name" value="PLP-dependent transferases"/>
    <property type="match status" value="1"/>
</dbReference>
<dbReference type="Proteomes" id="UP000071392">
    <property type="component" value="Unassembled WGS sequence"/>
</dbReference>
<organism evidence="7 8">
    <name type="scientific">Cephaloticoccus capnophilus</name>
    <dbReference type="NCBI Taxonomy" id="1548208"/>
    <lineage>
        <taxon>Bacteria</taxon>
        <taxon>Pseudomonadati</taxon>
        <taxon>Verrucomicrobiota</taxon>
        <taxon>Opitutia</taxon>
        <taxon>Opitutales</taxon>
        <taxon>Opitutaceae</taxon>
        <taxon>Cephaloticoccus</taxon>
    </lineage>
</organism>
<protein>
    <recommendedName>
        <fullName evidence="2">cysteine-S-conjugate beta-lyase</fullName>
        <ecNumber evidence="2">4.4.1.13</ecNumber>
    </recommendedName>
</protein>
<dbReference type="OrthoDB" id="9802872at2"/>
<evidence type="ECO:0000256" key="4">
    <source>
        <dbReference type="ARBA" id="ARBA00023239"/>
    </source>
</evidence>
<evidence type="ECO:0000313" key="7">
    <source>
        <dbReference type="EMBL" id="KXU34432.1"/>
    </source>
</evidence>
<evidence type="ECO:0000259" key="6">
    <source>
        <dbReference type="Pfam" id="PF00155"/>
    </source>
</evidence>
<dbReference type="GO" id="GO:0030170">
    <property type="term" value="F:pyridoxal phosphate binding"/>
    <property type="evidence" value="ECO:0007669"/>
    <property type="project" value="InterPro"/>
</dbReference>
<evidence type="ECO:0000313" key="8">
    <source>
        <dbReference type="Proteomes" id="UP000071392"/>
    </source>
</evidence>
<evidence type="ECO:0000256" key="1">
    <source>
        <dbReference type="ARBA" id="ARBA00001933"/>
    </source>
</evidence>
<dbReference type="InterPro" id="IPR015421">
    <property type="entry name" value="PyrdxlP-dep_Trfase_major"/>
</dbReference>
<accession>A0A139SIM9</accession>
<dbReference type="CDD" id="cd00609">
    <property type="entry name" value="AAT_like"/>
    <property type="match status" value="1"/>
</dbReference>
<name>A0A139SIM9_9BACT</name>
<keyword evidence="4" id="KW-0456">Lyase</keyword>
<dbReference type="InterPro" id="IPR015422">
    <property type="entry name" value="PyrdxlP-dep_Trfase_small"/>
</dbReference>
<dbReference type="InterPro" id="IPR004839">
    <property type="entry name" value="Aminotransferase_I/II_large"/>
</dbReference>
<dbReference type="InterPro" id="IPR051798">
    <property type="entry name" value="Class-II_PLP-Dep_Aminotrans"/>
</dbReference>
<evidence type="ECO:0000256" key="2">
    <source>
        <dbReference type="ARBA" id="ARBA00012224"/>
    </source>
</evidence>
<dbReference type="GO" id="GO:0047804">
    <property type="term" value="F:cysteine-S-conjugate beta-lyase activity"/>
    <property type="evidence" value="ECO:0007669"/>
    <property type="project" value="UniProtKB-EC"/>
</dbReference>
<keyword evidence="7" id="KW-0032">Aminotransferase</keyword>